<name>A0A2P9HDE7_9HYPH</name>
<protein>
    <submittedName>
        <fullName evidence="3">Tricarboxylate transport membrane protein TctA</fullName>
    </submittedName>
</protein>
<dbReference type="AlphaFoldDB" id="A0A2P9HDE7"/>
<dbReference type="PANTHER" id="PTHR35342:SF1">
    <property type="entry name" value="BLR4373 PROTEIN"/>
    <property type="match status" value="1"/>
</dbReference>
<gene>
    <name evidence="3" type="ORF">OHAE_4911</name>
</gene>
<keyword evidence="1" id="KW-0812">Transmembrane</keyword>
<evidence type="ECO:0000259" key="2">
    <source>
        <dbReference type="Pfam" id="PF01970"/>
    </source>
</evidence>
<organism evidence="3 4">
    <name type="scientific">Ochrobactrum soli</name>
    <dbReference type="NCBI Taxonomy" id="2448455"/>
    <lineage>
        <taxon>Bacteria</taxon>
        <taxon>Pseudomonadati</taxon>
        <taxon>Pseudomonadota</taxon>
        <taxon>Alphaproteobacteria</taxon>
        <taxon>Hyphomicrobiales</taxon>
        <taxon>Brucellaceae</taxon>
        <taxon>Brucella/Ochrobactrum group</taxon>
        <taxon>Ochrobactrum</taxon>
    </lineage>
</organism>
<dbReference type="PANTHER" id="PTHR35342">
    <property type="entry name" value="TRICARBOXYLIC TRANSPORT PROTEIN"/>
    <property type="match status" value="1"/>
</dbReference>
<dbReference type="Pfam" id="PF01970">
    <property type="entry name" value="TctA"/>
    <property type="match status" value="1"/>
</dbReference>
<evidence type="ECO:0000313" key="4">
    <source>
        <dbReference type="Proteomes" id="UP000246073"/>
    </source>
</evidence>
<feature type="transmembrane region" description="Helical" evidence="1">
    <location>
        <begin position="107"/>
        <end position="129"/>
    </location>
</feature>
<proteinExistence type="predicted"/>
<sequence>MYLGNVIGVIFALATVPFFAVILRVRFAIVAPLIMFVCLIGAYTVASASFDMVLLAIFGVVGYLFKKLDYPIAPFVLAMVLGQKAEDAFRQSLMISQGSLSVFFSNWLVGSVMTAGIAMIAIPALIALWRRRRPSLVEEV</sequence>
<dbReference type="EMBL" id="OOFM01000001">
    <property type="protein sequence ID" value="SPL62119.1"/>
    <property type="molecule type" value="Genomic_DNA"/>
</dbReference>
<feature type="transmembrane region" description="Helical" evidence="1">
    <location>
        <begin position="6"/>
        <end position="25"/>
    </location>
</feature>
<keyword evidence="1" id="KW-0472">Membrane</keyword>
<accession>A0A2P9HDE7</accession>
<reference evidence="4" key="1">
    <citation type="submission" date="2017-12" db="EMBL/GenBank/DDBJ databases">
        <authorList>
            <person name="Diaz M."/>
        </authorList>
    </citation>
    <scope>NUCLEOTIDE SEQUENCE [LARGE SCALE GENOMIC DNA]</scope>
    <source>
        <strain evidence="4">FI11154</strain>
    </source>
</reference>
<dbReference type="InterPro" id="IPR002823">
    <property type="entry name" value="DUF112_TM"/>
</dbReference>
<evidence type="ECO:0000256" key="1">
    <source>
        <dbReference type="SAM" id="Phobius"/>
    </source>
</evidence>
<feature type="domain" description="DUF112" evidence="2">
    <location>
        <begin position="1"/>
        <end position="77"/>
    </location>
</feature>
<dbReference type="Proteomes" id="UP000246073">
    <property type="component" value="Unassembled WGS sequence"/>
</dbReference>
<evidence type="ECO:0000313" key="3">
    <source>
        <dbReference type="EMBL" id="SPL62119.1"/>
    </source>
</evidence>
<feature type="transmembrane region" description="Helical" evidence="1">
    <location>
        <begin position="32"/>
        <end position="65"/>
    </location>
</feature>
<keyword evidence="1" id="KW-1133">Transmembrane helix</keyword>